<evidence type="ECO:0000256" key="1">
    <source>
        <dbReference type="ARBA" id="ARBA00022741"/>
    </source>
</evidence>
<keyword evidence="5" id="KW-0009">Actin-binding</keyword>
<evidence type="ECO:0000256" key="3">
    <source>
        <dbReference type="ARBA" id="ARBA00023123"/>
    </source>
</evidence>
<dbReference type="GO" id="GO:0005524">
    <property type="term" value="F:ATP binding"/>
    <property type="evidence" value="ECO:0007669"/>
    <property type="project" value="UniProtKB-KW"/>
</dbReference>
<protein>
    <recommendedName>
        <fullName evidence="6">Myosin motor domain-containing protein</fullName>
    </recommendedName>
</protein>
<dbReference type="Gene3D" id="3.40.850.10">
    <property type="entry name" value="Kinesin motor domain"/>
    <property type="match status" value="1"/>
</dbReference>
<dbReference type="EMBL" id="OB794423">
    <property type="protein sequence ID" value="CAD7430252.1"/>
    <property type="molecule type" value="Genomic_DNA"/>
</dbReference>
<evidence type="ECO:0000313" key="7">
    <source>
        <dbReference type="EMBL" id="CAD7430252.1"/>
    </source>
</evidence>
<dbReference type="InterPro" id="IPR036961">
    <property type="entry name" value="Kinesin_motor_dom_sf"/>
</dbReference>
<name>A0A7R9EAT2_9NEOP</name>
<gene>
    <name evidence="7" type="ORF">TMSB3V08_LOCUS7014</name>
</gene>
<reference evidence="7" key="1">
    <citation type="submission" date="2020-11" db="EMBL/GenBank/DDBJ databases">
        <authorList>
            <person name="Tran Van P."/>
        </authorList>
    </citation>
    <scope>NUCLEOTIDE SEQUENCE</scope>
</reference>
<accession>A0A7R9EAT2</accession>
<dbReference type="GO" id="GO:0016459">
    <property type="term" value="C:myosin complex"/>
    <property type="evidence" value="ECO:0007669"/>
    <property type="project" value="UniProtKB-KW"/>
</dbReference>
<organism evidence="7">
    <name type="scientific">Timema monikensis</name>
    <dbReference type="NCBI Taxonomy" id="170555"/>
    <lineage>
        <taxon>Eukaryota</taxon>
        <taxon>Metazoa</taxon>
        <taxon>Ecdysozoa</taxon>
        <taxon>Arthropoda</taxon>
        <taxon>Hexapoda</taxon>
        <taxon>Insecta</taxon>
        <taxon>Pterygota</taxon>
        <taxon>Neoptera</taxon>
        <taxon>Polyneoptera</taxon>
        <taxon>Phasmatodea</taxon>
        <taxon>Timematodea</taxon>
        <taxon>Timematoidea</taxon>
        <taxon>Timematidae</taxon>
        <taxon>Timema</taxon>
    </lineage>
</organism>
<keyword evidence="1" id="KW-0547">Nucleotide-binding</keyword>
<comment type="caution">
    <text evidence="5">Lacks conserved residue(s) required for the propagation of feature annotation.</text>
</comment>
<keyword evidence="3 5" id="KW-0518">Myosin</keyword>
<dbReference type="AlphaFoldDB" id="A0A7R9EAT2"/>
<sequence>MLDKTVMYSKHQQKEREFAAEHVRRFQEWTYGVDYLMFYNVGARVWIQHSLKVWEGAEVVEDYKEKILKVATEDGKLHELSVSSDEKLPPLRNPDILIGENDLTSLSYLHEPAVLYNLEVRFCRQNSIYTYCGKWF</sequence>
<keyword evidence="2" id="KW-0067">ATP-binding</keyword>
<dbReference type="GO" id="GO:0003774">
    <property type="term" value="F:cytoskeletal motor activity"/>
    <property type="evidence" value="ECO:0007669"/>
    <property type="project" value="InterPro"/>
</dbReference>
<comment type="similarity">
    <text evidence="5">Belongs to the TRAFAC class myosin-kinesin ATPase superfamily. Myosin family.</text>
</comment>
<evidence type="ECO:0000256" key="2">
    <source>
        <dbReference type="ARBA" id="ARBA00022840"/>
    </source>
</evidence>
<keyword evidence="4" id="KW-0505">Motor protein</keyword>
<dbReference type="SUPFAM" id="SSF52540">
    <property type="entry name" value="P-loop containing nucleoside triphosphate hydrolases"/>
    <property type="match status" value="1"/>
</dbReference>
<proteinExistence type="inferred from homology"/>
<evidence type="ECO:0000259" key="6">
    <source>
        <dbReference type="PROSITE" id="PS51456"/>
    </source>
</evidence>
<feature type="domain" description="Myosin motor" evidence="6">
    <location>
        <begin position="98"/>
        <end position="136"/>
    </location>
</feature>
<evidence type="ECO:0000256" key="4">
    <source>
        <dbReference type="ARBA" id="ARBA00023175"/>
    </source>
</evidence>
<dbReference type="InterPro" id="IPR027417">
    <property type="entry name" value="P-loop_NTPase"/>
</dbReference>
<dbReference type="GO" id="GO:0003779">
    <property type="term" value="F:actin binding"/>
    <property type="evidence" value="ECO:0007669"/>
    <property type="project" value="UniProtKB-KW"/>
</dbReference>
<dbReference type="InterPro" id="IPR001609">
    <property type="entry name" value="Myosin_head_motor_dom-like"/>
</dbReference>
<evidence type="ECO:0000256" key="5">
    <source>
        <dbReference type="PROSITE-ProRule" id="PRU00782"/>
    </source>
</evidence>
<dbReference type="PROSITE" id="PS51456">
    <property type="entry name" value="MYOSIN_MOTOR"/>
    <property type="match status" value="1"/>
</dbReference>